<gene>
    <name evidence="2" type="ORF">CXK99_21575</name>
</gene>
<evidence type="ECO:0000259" key="1">
    <source>
        <dbReference type="Pfam" id="PF12728"/>
    </source>
</evidence>
<evidence type="ECO:0000313" key="3">
    <source>
        <dbReference type="Proteomes" id="UP000236003"/>
    </source>
</evidence>
<evidence type="ECO:0000313" key="2">
    <source>
        <dbReference type="EMBL" id="PNF57462.1"/>
    </source>
</evidence>
<protein>
    <submittedName>
        <fullName evidence="2">DNA-binding protein</fullName>
    </submittedName>
</protein>
<dbReference type="InterPro" id="IPR009061">
    <property type="entry name" value="DNA-bd_dom_put_sf"/>
</dbReference>
<name>A0A2N8R8Q4_STUST</name>
<dbReference type="AlphaFoldDB" id="A0A2N8R8Q4"/>
<dbReference type="EMBL" id="POUM01000043">
    <property type="protein sequence ID" value="PNF57462.1"/>
    <property type="molecule type" value="Genomic_DNA"/>
</dbReference>
<dbReference type="Pfam" id="PF12728">
    <property type="entry name" value="HTH_17"/>
    <property type="match status" value="1"/>
</dbReference>
<sequence>MKLDKKELVESIRGEIAAYLGVQEKAVAILVDPEVAAVVLGVEKDTLATWRHNGAQQLPFLKIGRAVRYRVNDLAEYLARRSLLHTGEVCDG</sequence>
<dbReference type="InterPro" id="IPR041657">
    <property type="entry name" value="HTH_17"/>
</dbReference>
<proteinExistence type="predicted"/>
<reference evidence="2 3" key="1">
    <citation type="submission" date="2018-01" db="EMBL/GenBank/DDBJ databases">
        <title>Denitrification phenotypes of diverse strains of Pseudomonas stutzeri.</title>
        <authorList>
            <person name="Milligan D.A."/>
            <person name="Bergaust L."/>
            <person name="Bakken L.R."/>
            <person name="Frostegard A."/>
        </authorList>
    </citation>
    <scope>NUCLEOTIDE SEQUENCE [LARGE SCALE GENOMIC DNA]</scope>
    <source>
        <strain evidence="2 3">CCUG 44592</strain>
    </source>
</reference>
<accession>A0A2N8R8Q4</accession>
<keyword evidence="2" id="KW-0238">DNA-binding</keyword>
<feature type="domain" description="Helix-turn-helix" evidence="1">
    <location>
        <begin position="32"/>
        <end position="82"/>
    </location>
</feature>
<dbReference type="GO" id="GO:0003677">
    <property type="term" value="F:DNA binding"/>
    <property type="evidence" value="ECO:0007669"/>
    <property type="project" value="UniProtKB-KW"/>
</dbReference>
<dbReference type="SUPFAM" id="SSF46955">
    <property type="entry name" value="Putative DNA-binding domain"/>
    <property type="match status" value="1"/>
</dbReference>
<dbReference type="RefSeq" id="WP_102821715.1">
    <property type="nucleotide sequence ID" value="NZ_JAMOHR010000046.1"/>
</dbReference>
<dbReference type="Proteomes" id="UP000236003">
    <property type="component" value="Unassembled WGS sequence"/>
</dbReference>
<organism evidence="2 3">
    <name type="scientific">Stutzerimonas stutzeri</name>
    <name type="common">Pseudomonas stutzeri</name>
    <dbReference type="NCBI Taxonomy" id="316"/>
    <lineage>
        <taxon>Bacteria</taxon>
        <taxon>Pseudomonadati</taxon>
        <taxon>Pseudomonadota</taxon>
        <taxon>Gammaproteobacteria</taxon>
        <taxon>Pseudomonadales</taxon>
        <taxon>Pseudomonadaceae</taxon>
        <taxon>Stutzerimonas</taxon>
    </lineage>
</organism>
<comment type="caution">
    <text evidence="2">The sequence shown here is derived from an EMBL/GenBank/DDBJ whole genome shotgun (WGS) entry which is preliminary data.</text>
</comment>